<evidence type="ECO:0000313" key="1">
    <source>
        <dbReference type="EMBL" id="RON79117.1"/>
    </source>
</evidence>
<gene>
    <name evidence="1" type="ORF">BK670_16515</name>
</gene>
<dbReference type="Proteomes" id="UP000285378">
    <property type="component" value="Unassembled WGS sequence"/>
</dbReference>
<dbReference type="EMBL" id="MOBX01000014">
    <property type="protein sequence ID" value="RON79117.1"/>
    <property type="molecule type" value="Genomic_DNA"/>
</dbReference>
<name>A0A423M8H5_PSEFL</name>
<accession>A0A423M8H5</accession>
<dbReference type="AlphaFoldDB" id="A0A423M8H5"/>
<evidence type="ECO:0000313" key="2">
    <source>
        <dbReference type="Proteomes" id="UP000285378"/>
    </source>
</evidence>
<comment type="caution">
    <text evidence="1">The sequence shown here is derived from an EMBL/GenBank/DDBJ whole genome shotgun (WGS) entry which is preliminary data.</text>
</comment>
<proteinExistence type="predicted"/>
<organism evidence="1 2">
    <name type="scientific">Pseudomonas fluorescens</name>
    <dbReference type="NCBI Taxonomy" id="294"/>
    <lineage>
        <taxon>Bacteria</taxon>
        <taxon>Pseudomonadati</taxon>
        <taxon>Pseudomonadota</taxon>
        <taxon>Gammaproteobacteria</taxon>
        <taxon>Pseudomonadales</taxon>
        <taxon>Pseudomonadaceae</taxon>
        <taxon>Pseudomonas</taxon>
    </lineage>
</organism>
<sequence>MEINSAVLEAIDSVLVGMPDQNEDFKRRFRLLIKHVLSGSYDDSEVRDTMESLSVIVDPEE</sequence>
<reference evidence="1 2" key="1">
    <citation type="submission" date="2016-10" db="EMBL/GenBank/DDBJ databases">
        <title>Comparative genome analysis of multiple Pseudomonas spp. focuses on biocontrol and plant growth promoting traits.</title>
        <authorList>
            <person name="Tao X.-Y."/>
            <person name="Taylor C.G."/>
        </authorList>
    </citation>
    <scope>NUCLEOTIDE SEQUENCE [LARGE SCALE GENOMIC DNA]</scope>
    <source>
        <strain evidence="1 2">28B5</strain>
    </source>
</reference>
<protein>
    <submittedName>
        <fullName evidence="1">Uncharacterized protein</fullName>
    </submittedName>
</protein>